<proteinExistence type="predicted"/>
<dbReference type="RefSeq" id="WP_143248770.1">
    <property type="nucleotide sequence ID" value="NZ_MWWY01000031.1"/>
</dbReference>
<organism evidence="2 3">
    <name type="scientific">Bifidobacterium hapali</name>
    <dbReference type="NCBI Taxonomy" id="1630172"/>
    <lineage>
        <taxon>Bacteria</taxon>
        <taxon>Bacillati</taxon>
        <taxon>Actinomycetota</taxon>
        <taxon>Actinomycetes</taxon>
        <taxon>Bifidobacteriales</taxon>
        <taxon>Bifidobacteriaceae</taxon>
        <taxon>Bifidobacterium</taxon>
    </lineage>
</organism>
<dbReference type="EMBL" id="MWWY01000031">
    <property type="protein sequence ID" value="OZG63731.1"/>
    <property type="molecule type" value="Genomic_DNA"/>
</dbReference>
<dbReference type="OrthoDB" id="9805159at2"/>
<sequence length="142" mass="16079">MKSVQTVRAIQANTPAAQAGAKDVIAIAFQINWNSVAKECTEVYGPEGVGYDGAHPYADGRMRRCEAKANLKRHGVFNFGSFCCRRDVDLRRYRQFWNYRNRSSPTKPDGAMSDFGGNDERHGTWSADNARALRHKWKKKIP</sequence>
<evidence type="ECO:0000256" key="1">
    <source>
        <dbReference type="SAM" id="MobiDB-lite"/>
    </source>
</evidence>
<name>A0A261FX25_9BIFI</name>
<gene>
    <name evidence="2" type="ORF">BHAP_1640</name>
</gene>
<dbReference type="AlphaFoldDB" id="A0A261FX25"/>
<protein>
    <submittedName>
        <fullName evidence="2">Amylopullulanase</fullName>
    </submittedName>
</protein>
<feature type="region of interest" description="Disordered" evidence="1">
    <location>
        <begin position="100"/>
        <end position="127"/>
    </location>
</feature>
<evidence type="ECO:0000313" key="3">
    <source>
        <dbReference type="Proteomes" id="UP000216074"/>
    </source>
</evidence>
<evidence type="ECO:0000313" key="2">
    <source>
        <dbReference type="EMBL" id="OZG63731.1"/>
    </source>
</evidence>
<dbReference type="Proteomes" id="UP000216074">
    <property type="component" value="Unassembled WGS sequence"/>
</dbReference>
<comment type="caution">
    <text evidence="2">The sequence shown here is derived from an EMBL/GenBank/DDBJ whole genome shotgun (WGS) entry which is preliminary data.</text>
</comment>
<accession>A0A261FX25</accession>
<reference evidence="2 3" key="1">
    <citation type="journal article" date="2017" name="BMC Genomics">
        <title>Comparative genomic and phylogenomic analyses of the Bifidobacteriaceae family.</title>
        <authorList>
            <person name="Lugli G.A."/>
            <person name="Milani C."/>
            <person name="Turroni F."/>
            <person name="Duranti S."/>
            <person name="Mancabelli L."/>
            <person name="Mangifesta M."/>
            <person name="Ferrario C."/>
            <person name="Modesto M."/>
            <person name="Mattarelli P."/>
            <person name="Jiri K."/>
            <person name="van Sinderen D."/>
            <person name="Ventura M."/>
        </authorList>
    </citation>
    <scope>NUCLEOTIDE SEQUENCE [LARGE SCALE GENOMIC DNA]</scope>
    <source>
        <strain evidence="2 3">DSM 100202</strain>
    </source>
</reference>
<keyword evidence="3" id="KW-1185">Reference proteome</keyword>